<accession>A0A660S671</accession>
<sequence length="426" mass="48083">MKKVTISTLALLLILFISNIYGNRMYIERDIIPSYYGYSYDINWDGHDAYLYSYISDFDTSTSYPIMIGTDYDGYNEWGRGHVQYDLSSIPSDATILSVGMEFYVGYVGQWDDEWDSHHSARVKIYSMWRNQADYSPHNGDVYTYDLFDDADDGTLFGTTGAIVMDSQFDEYYPSDTSWFDLGPACVDTVQSRIASGINWIGFGFTHYDPNEDLDEGVDLFGKLTKLHIVYQPADAPILTNPSVLPDSGDTNTFFKYSIGYIDSTGYEPDTALVIIDDSLDVPLILTSGNATNGTYSVKSTLRDTGLHDYYFRFVNSYGNIVVYPTNAPGVTLSGPYVGENLGIVNNNQARIALSWFERNEHLYINSEIPVHSVDVYSIDGACIFKHDYDKKDINFSLKGLNRKILLCSVKLANGKKKIIKYVNIK</sequence>
<dbReference type="Proteomes" id="UP000282321">
    <property type="component" value="Unassembled WGS sequence"/>
</dbReference>
<dbReference type="EMBL" id="QNBC01000104">
    <property type="protein sequence ID" value="RKX65197.1"/>
    <property type="molecule type" value="Genomic_DNA"/>
</dbReference>
<reference evidence="1 2" key="1">
    <citation type="submission" date="2018-06" db="EMBL/GenBank/DDBJ databases">
        <title>Extensive metabolic versatility and redundancy in microbially diverse, dynamic hydrothermal sediments.</title>
        <authorList>
            <person name="Dombrowski N."/>
            <person name="Teske A."/>
            <person name="Baker B.J."/>
        </authorList>
    </citation>
    <scope>NUCLEOTIDE SEQUENCE [LARGE SCALE GENOMIC DNA]</scope>
    <source>
        <strain evidence="1">B35_G9</strain>
    </source>
</reference>
<evidence type="ECO:0000313" key="2">
    <source>
        <dbReference type="Proteomes" id="UP000282321"/>
    </source>
</evidence>
<dbReference type="AlphaFoldDB" id="A0A660S671"/>
<gene>
    <name evidence="1" type="ORF">DRP44_06865</name>
</gene>
<comment type="caution">
    <text evidence="1">The sequence shown here is derived from an EMBL/GenBank/DDBJ whole genome shotgun (WGS) entry which is preliminary data.</text>
</comment>
<organism evidence="1 2">
    <name type="scientific">candidate division TA06 bacterium</name>
    <dbReference type="NCBI Taxonomy" id="2250710"/>
    <lineage>
        <taxon>Bacteria</taxon>
        <taxon>Bacteria division TA06</taxon>
    </lineage>
</organism>
<proteinExistence type="predicted"/>
<name>A0A660S671_UNCT6</name>
<protein>
    <submittedName>
        <fullName evidence="1">Uncharacterized protein</fullName>
    </submittedName>
</protein>
<evidence type="ECO:0000313" key="1">
    <source>
        <dbReference type="EMBL" id="RKX65197.1"/>
    </source>
</evidence>